<dbReference type="Proteomes" id="UP000275356">
    <property type="component" value="Unassembled WGS sequence"/>
</dbReference>
<evidence type="ECO:0000256" key="7">
    <source>
        <dbReference type="SAM" id="Phobius"/>
    </source>
</evidence>
<evidence type="ECO:0000256" key="4">
    <source>
        <dbReference type="ARBA" id="ARBA00022692"/>
    </source>
</evidence>
<keyword evidence="6 7" id="KW-0472">Membrane</keyword>
<keyword evidence="3" id="KW-1003">Cell membrane</keyword>
<evidence type="ECO:0000256" key="2">
    <source>
        <dbReference type="ARBA" id="ARBA00007400"/>
    </source>
</evidence>
<keyword evidence="5 7" id="KW-1133">Transmembrane helix</keyword>
<dbReference type="InterPro" id="IPR002656">
    <property type="entry name" value="Acyl_transf_3_dom"/>
</dbReference>
<dbReference type="RefSeq" id="WP_123739726.1">
    <property type="nucleotide sequence ID" value="NZ_RKHQ01000001.1"/>
</dbReference>
<comment type="caution">
    <text evidence="9">The sequence shown here is derived from an EMBL/GenBank/DDBJ whole genome shotgun (WGS) entry which is preliminary data.</text>
</comment>
<accession>A0A3N2DD51</accession>
<feature type="transmembrane region" description="Helical" evidence="7">
    <location>
        <begin position="92"/>
        <end position="113"/>
    </location>
</feature>
<feature type="domain" description="Acyltransferase 3" evidence="8">
    <location>
        <begin position="27"/>
        <end position="354"/>
    </location>
</feature>
<dbReference type="GO" id="GO:0009246">
    <property type="term" value="P:enterobacterial common antigen biosynthetic process"/>
    <property type="evidence" value="ECO:0007669"/>
    <property type="project" value="TreeGrafter"/>
</dbReference>
<comment type="subcellular location">
    <subcellularLocation>
        <location evidence="1">Cell membrane</location>
        <topology evidence="1">Multi-pass membrane protein</topology>
    </subcellularLocation>
</comment>
<protein>
    <submittedName>
        <fullName evidence="9">Fucose 4-O-acetylase-like acetyltransferase</fullName>
    </submittedName>
</protein>
<feature type="transmembrane region" description="Helical" evidence="7">
    <location>
        <begin position="305"/>
        <end position="326"/>
    </location>
</feature>
<dbReference type="AlphaFoldDB" id="A0A3N2DD51"/>
<evidence type="ECO:0000256" key="3">
    <source>
        <dbReference type="ARBA" id="ARBA00022475"/>
    </source>
</evidence>
<keyword evidence="9" id="KW-0808">Transferase</keyword>
<evidence type="ECO:0000313" key="10">
    <source>
        <dbReference type="Proteomes" id="UP000275356"/>
    </source>
</evidence>
<name>A0A3N2DD51_9MICO</name>
<evidence type="ECO:0000259" key="8">
    <source>
        <dbReference type="Pfam" id="PF01757"/>
    </source>
</evidence>
<keyword evidence="4 7" id="KW-0812">Transmembrane</keyword>
<dbReference type="OrthoDB" id="9816377at2"/>
<organism evidence="9 10">
    <name type="scientific">Salana multivorans</name>
    <dbReference type="NCBI Taxonomy" id="120377"/>
    <lineage>
        <taxon>Bacteria</taxon>
        <taxon>Bacillati</taxon>
        <taxon>Actinomycetota</taxon>
        <taxon>Actinomycetes</taxon>
        <taxon>Micrococcales</taxon>
        <taxon>Beutenbergiaceae</taxon>
        <taxon>Salana</taxon>
    </lineage>
</organism>
<dbReference type="Pfam" id="PF01757">
    <property type="entry name" value="Acyl_transf_3"/>
    <property type="match status" value="1"/>
</dbReference>
<evidence type="ECO:0000256" key="5">
    <source>
        <dbReference type="ARBA" id="ARBA00022989"/>
    </source>
</evidence>
<feature type="transmembrane region" description="Helical" evidence="7">
    <location>
        <begin position="60"/>
        <end position="80"/>
    </location>
</feature>
<feature type="transmembrane region" description="Helical" evidence="7">
    <location>
        <begin position="165"/>
        <end position="186"/>
    </location>
</feature>
<dbReference type="GO" id="GO:0016413">
    <property type="term" value="F:O-acetyltransferase activity"/>
    <property type="evidence" value="ECO:0007669"/>
    <property type="project" value="TreeGrafter"/>
</dbReference>
<evidence type="ECO:0000313" key="9">
    <source>
        <dbReference type="EMBL" id="ROR97725.1"/>
    </source>
</evidence>
<keyword evidence="10" id="KW-1185">Reference proteome</keyword>
<dbReference type="PANTHER" id="PTHR40074:SF2">
    <property type="entry name" value="O-ACETYLTRANSFERASE WECH"/>
    <property type="match status" value="1"/>
</dbReference>
<dbReference type="PANTHER" id="PTHR40074">
    <property type="entry name" value="O-ACETYLTRANSFERASE WECH"/>
    <property type="match status" value="1"/>
</dbReference>
<feature type="transmembrane region" description="Helical" evidence="7">
    <location>
        <begin position="267"/>
        <end position="284"/>
    </location>
</feature>
<feature type="transmembrane region" description="Helical" evidence="7">
    <location>
        <begin position="338"/>
        <end position="364"/>
    </location>
</feature>
<feature type="transmembrane region" description="Helical" evidence="7">
    <location>
        <begin position="206"/>
        <end position="228"/>
    </location>
</feature>
<feature type="transmembrane region" description="Helical" evidence="7">
    <location>
        <begin position="133"/>
        <end position="153"/>
    </location>
</feature>
<proteinExistence type="inferred from homology"/>
<comment type="similarity">
    <text evidence="2">Belongs to the acyltransferase 3 family.</text>
</comment>
<feature type="transmembrane region" description="Helical" evidence="7">
    <location>
        <begin position="240"/>
        <end position="261"/>
    </location>
</feature>
<reference evidence="9 10" key="1">
    <citation type="submission" date="2018-11" db="EMBL/GenBank/DDBJ databases">
        <title>Sequencing the genomes of 1000 actinobacteria strains.</title>
        <authorList>
            <person name="Klenk H.-P."/>
        </authorList>
    </citation>
    <scope>NUCLEOTIDE SEQUENCE [LARGE SCALE GENOMIC DNA]</scope>
    <source>
        <strain evidence="9 10">DSM 13521</strain>
    </source>
</reference>
<gene>
    <name evidence="9" type="ORF">EDD28_2331</name>
</gene>
<evidence type="ECO:0000256" key="1">
    <source>
        <dbReference type="ARBA" id="ARBA00004651"/>
    </source>
</evidence>
<sequence>MVSTSAERGVEASPTPAQAPARRRLVNWDLLRALTMFLVVVTHMAAYVPWIRDFNPHGSVVAFAIICDPVFFALSGYFGIRPLKTSLTTYYYKKLSTIVLPLALYSVVLYAYVTRLHGMSLPGYLQHTAGLLSGGWWFIPALIPFLILAPFLYKALSALSDRSVVIVSRIVVIMTCWGILNNVVGWLSRQTGIESLSTLSAIGTRILPTSLIPGSNYFLFFCLGYFYTRLDGIMSDRQRRAAIWIGALAWLSDVLFATFGIDRVDPSYFWVFSTIAVFFVFSRVRVEGRLAGRIITWTAERSYSIYLFQYTTIAIVTGLVYDRLLLGDVAAYPGLVRLLIWVLTTVGAYLLALAAASVLDVVALKPLQRQFDRLTVARAA</sequence>
<feature type="transmembrane region" description="Helical" evidence="7">
    <location>
        <begin position="30"/>
        <end position="48"/>
    </location>
</feature>
<evidence type="ECO:0000256" key="6">
    <source>
        <dbReference type="ARBA" id="ARBA00023136"/>
    </source>
</evidence>
<dbReference type="GO" id="GO:0005886">
    <property type="term" value="C:plasma membrane"/>
    <property type="evidence" value="ECO:0007669"/>
    <property type="project" value="UniProtKB-SubCell"/>
</dbReference>
<dbReference type="EMBL" id="RKHQ01000001">
    <property type="protein sequence ID" value="ROR97725.1"/>
    <property type="molecule type" value="Genomic_DNA"/>
</dbReference>